<keyword evidence="2" id="KW-1185">Reference proteome</keyword>
<organism evidence="1 2">
    <name type="scientific">Aureobasidium namibiae CBS 147.97</name>
    <dbReference type="NCBI Taxonomy" id="1043004"/>
    <lineage>
        <taxon>Eukaryota</taxon>
        <taxon>Fungi</taxon>
        <taxon>Dikarya</taxon>
        <taxon>Ascomycota</taxon>
        <taxon>Pezizomycotina</taxon>
        <taxon>Dothideomycetes</taxon>
        <taxon>Dothideomycetidae</taxon>
        <taxon>Dothideales</taxon>
        <taxon>Saccotheciaceae</taxon>
        <taxon>Aureobasidium</taxon>
    </lineage>
</organism>
<dbReference type="EMBL" id="KL584719">
    <property type="protein sequence ID" value="KEQ69845.1"/>
    <property type="molecule type" value="Genomic_DNA"/>
</dbReference>
<name>A0A074W9R4_9PEZI</name>
<accession>A0A074W9R4</accession>
<gene>
    <name evidence="1" type="ORF">M436DRAFT_84901</name>
</gene>
<dbReference type="GeneID" id="25417439"/>
<dbReference type="Proteomes" id="UP000027730">
    <property type="component" value="Unassembled WGS sequence"/>
</dbReference>
<evidence type="ECO:0000313" key="1">
    <source>
        <dbReference type="EMBL" id="KEQ69845.1"/>
    </source>
</evidence>
<reference evidence="1 2" key="1">
    <citation type="journal article" date="2014" name="BMC Genomics">
        <title>Genome sequencing of four Aureobasidium pullulans varieties: biotechnological potential, stress tolerance, and description of new species.</title>
        <authorList>
            <person name="Gostin Ar C."/>
            <person name="Ohm R.A."/>
            <person name="Kogej T."/>
            <person name="Sonjak S."/>
            <person name="Turk M."/>
            <person name="Zajc J."/>
            <person name="Zalar P."/>
            <person name="Grube M."/>
            <person name="Sun H."/>
            <person name="Han J."/>
            <person name="Sharma A."/>
            <person name="Chiniquy J."/>
            <person name="Ngan C.Y."/>
            <person name="Lipzen A."/>
            <person name="Barry K."/>
            <person name="Grigoriev I.V."/>
            <person name="Gunde-Cimerman N."/>
        </authorList>
    </citation>
    <scope>NUCLEOTIDE SEQUENCE [LARGE SCALE GENOMIC DNA]</scope>
    <source>
        <strain evidence="1 2">CBS 147.97</strain>
    </source>
</reference>
<evidence type="ECO:0000313" key="2">
    <source>
        <dbReference type="Proteomes" id="UP000027730"/>
    </source>
</evidence>
<dbReference type="AlphaFoldDB" id="A0A074W9R4"/>
<dbReference type="OrthoDB" id="3853398at2759"/>
<proteinExistence type="predicted"/>
<protein>
    <submittedName>
        <fullName evidence="1">Uncharacterized protein</fullName>
    </submittedName>
</protein>
<dbReference type="HOGENOM" id="CLU_2605631_0_0_1"/>
<dbReference type="RefSeq" id="XP_013424157.1">
    <property type="nucleotide sequence ID" value="XM_013568703.1"/>
</dbReference>
<sequence length="79" mass="9148">MAELSSSKMDLHALIKDSIRALYHDCADPTVTLATHDKLWWVVIFHRSSAIDRMHSGQGFATREAALENMLRYFEELIW</sequence>